<dbReference type="AlphaFoldDB" id="A0A975BRJ4"/>
<proteinExistence type="predicted"/>
<keyword evidence="2" id="KW-1185">Reference proteome</keyword>
<organism evidence="1 2">
    <name type="scientific">Desulfonema magnum</name>
    <dbReference type="NCBI Taxonomy" id="45655"/>
    <lineage>
        <taxon>Bacteria</taxon>
        <taxon>Pseudomonadati</taxon>
        <taxon>Thermodesulfobacteriota</taxon>
        <taxon>Desulfobacteria</taxon>
        <taxon>Desulfobacterales</taxon>
        <taxon>Desulfococcaceae</taxon>
        <taxon>Desulfonema</taxon>
    </lineage>
</organism>
<evidence type="ECO:0008006" key="3">
    <source>
        <dbReference type="Google" id="ProtNLM"/>
    </source>
</evidence>
<dbReference type="KEGG" id="dmm:dnm_061830"/>
<protein>
    <recommendedName>
        <fullName evidence="3">Four helix bundle protein</fullName>
    </recommendedName>
</protein>
<reference evidence="1" key="1">
    <citation type="journal article" date="2021" name="Microb. Physiol.">
        <title>Proteogenomic Insights into the Physiology of Marine, Sulfate-Reducing, Filamentous Desulfonema limicola and Desulfonema magnum.</title>
        <authorList>
            <person name="Schnaars V."/>
            <person name="Wohlbrand L."/>
            <person name="Scheve S."/>
            <person name="Hinrichs C."/>
            <person name="Reinhardt R."/>
            <person name="Rabus R."/>
        </authorList>
    </citation>
    <scope>NUCLEOTIDE SEQUENCE</scope>
    <source>
        <strain evidence="1">4be13</strain>
    </source>
</reference>
<gene>
    <name evidence="1" type="ORF">dnm_061830</name>
</gene>
<sequence>MKKTDFISEYQAKDMLADCTELLKLLVSIIKKSKKSIKN</sequence>
<accession>A0A975BRJ4</accession>
<dbReference type="Proteomes" id="UP000663722">
    <property type="component" value="Chromosome"/>
</dbReference>
<evidence type="ECO:0000313" key="1">
    <source>
        <dbReference type="EMBL" id="QTA90122.1"/>
    </source>
</evidence>
<name>A0A975BRJ4_9BACT</name>
<evidence type="ECO:0000313" key="2">
    <source>
        <dbReference type="Proteomes" id="UP000663722"/>
    </source>
</evidence>
<dbReference type="EMBL" id="CP061800">
    <property type="protein sequence ID" value="QTA90122.1"/>
    <property type="molecule type" value="Genomic_DNA"/>
</dbReference>